<evidence type="ECO:0000313" key="2">
    <source>
        <dbReference type="EMBL" id="KFJ08278.1"/>
    </source>
</evidence>
<dbReference type="SUPFAM" id="SSF46955">
    <property type="entry name" value="Putative DNA-binding domain"/>
    <property type="match status" value="1"/>
</dbReference>
<dbReference type="InterPro" id="IPR009061">
    <property type="entry name" value="DNA-bd_dom_put_sf"/>
</dbReference>
<evidence type="ECO:0000313" key="3">
    <source>
        <dbReference type="Proteomes" id="UP000029080"/>
    </source>
</evidence>
<dbReference type="Pfam" id="PF12728">
    <property type="entry name" value="HTH_17"/>
    <property type="match status" value="1"/>
</dbReference>
<name>A0A087EKH7_9BIFI</name>
<dbReference type="InterPro" id="IPR041657">
    <property type="entry name" value="HTH_17"/>
</dbReference>
<dbReference type="STRING" id="356829.BITS_0783"/>
<organism evidence="2 3">
    <name type="scientific">Bifidobacterium tsurumiense</name>
    <dbReference type="NCBI Taxonomy" id="356829"/>
    <lineage>
        <taxon>Bacteria</taxon>
        <taxon>Bacillati</taxon>
        <taxon>Actinomycetota</taxon>
        <taxon>Actinomycetes</taxon>
        <taxon>Bifidobacteriales</taxon>
        <taxon>Bifidobacteriaceae</taxon>
        <taxon>Bifidobacterium</taxon>
    </lineage>
</organism>
<reference evidence="2 3" key="1">
    <citation type="submission" date="2014-03" db="EMBL/GenBank/DDBJ databases">
        <title>Genomics of Bifidobacteria.</title>
        <authorList>
            <person name="Ventura M."/>
            <person name="Milani C."/>
            <person name="Lugli G.A."/>
        </authorList>
    </citation>
    <scope>NUCLEOTIDE SEQUENCE [LARGE SCALE GENOMIC DNA]</scope>
    <source>
        <strain evidence="2 3">JCM 13495</strain>
    </source>
</reference>
<proteinExistence type="predicted"/>
<dbReference type="RefSeq" id="WP_044259167.1">
    <property type="nucleotide sequence ID" value="NZ_JGZU01000002.1"/>
</dbReference>
<comment type="caution">
    <text evidence="2">The sequence shown here is derived from an EMBL/GenBank/DDBJ whole genome shotgun (WGS) entry which is preliminary data.</text>
</comment>
<dbReference type="OrthoDB" id="1853825at2"/>
<dbReference type="Proteomes" id="UP000029080">
    <property type="component" value="Unassembled WGS sequence"/>
</dbReference>
<gene>
    <name evidence="2" type="ORF">BITS_0783</name>
</gene>
<accession>A0A087EKH7</accession>
<dbReference type="GO" id="GO:0003677">
    <property type="term" value="F:DNA binding"/>
    <property type="evidence" value="ECO:0007669"/>
    <property type="project" value="InterPro"/>
</dbReference>
<dbReference type="InterPro" id="IPR010093">
    <property type="entry name" value="SinI_DNA-bd"/>
</dbReference>
<keyword evidence="3" id="KW-1185">Reference proteome</keyword>
<dbReference type="NCBIfam" id="TIGR01764">
    <property type="entry name" value="excise"/>
    <property type="match status" value="1"/>
</dbReference>
<protein>
    <recommendedName>
        <fullName evidence="1">Helix-turn-helix domain-containing protein</fullName>
    </recommendedName>
</protein>
<evidence type="ECO:0000259" key="1">
    <source>
        <dbReference type="Pfam" id="PF12728"/>
    </source>
</evidence>
<feature type="domain" description="Helix-turn-helix" evidence="1">
    <location>
        <begin position="10"/>
        <end position="44"/>
    </location>
</feature>
<dbReference type="EMBL" id="JGZU01000002">
    <property type="protein sequence ID" value="KFJ08278.1"/>
    <property type="molecule type" value="Genomic_DNA"/>
</dbReference>
<dbReference type="AlphaFoldDB" id="A0A087EKH7"/>
<sequence>MPFLHKHAALLTLQEVAFVANVSESTVKRWIASGELPRVKLGRRKPNRVRDNRPIRFRIKDVAALAGVVPEDIYTALATAEVGDQKMNRQNVTNIPAARTTVPIIADRPDGIHPDYMVNSGASVARTMNSYPGSPAAKEAAREEIQRLQTRERLDDFAKQHGYSGMTRACRNDIMRALAFLQVMLGEVA</sequence>